<proteinExistence type="predicted"/>
<gene>
    <name evidence="2" type="ORF">LCGC14_2644490</name>
</gene>
<evidence type="ECO:0000313" key="2">
    <source>
        <dbReference type="EMBL" id="KKK98263.1"/>
    </source>
</evidence>
<evidence type="ECO:0000256" key="1">
    <source>
        <dbReference type="SAM" id="MobiDB-lite"/>
    </source>
</evidence>
<feature type="region of interest" description="Disordered" evidence="1">
    <location>
        <begin position="1"/>
        <end position="20"/>
    </location>
</feature>
<accession>A0A0F8ZWL2</accession>
<protein>
    <submittedName>
        <fullName evidence="2">Uncharacterized protein</fullName>
    </submittedName>
</protein>
<name>A0A0F8ZWL2_9ZZZZ</name>
<organism evidence="2">
    <name type="scientific">marine sediment metagenome</name>
    <dbReference type="NCBI Taxonomy" id="412755"/>
    <lineage>
        <taxon>unclassified sequences</taxon>
        <taxon>metagenomes</taxon>
        <taxon>ecological metagenomes</taxon>
    </lineage>
</organism>
<dbReference type="AlphaFoldDB" id="A0A0F8ZWL2"/>
<sequence length="73" mass="8121">MTRKNIKRPRHNSRQKRSRRYWAEKNAEMVEAIKEAVCQYEGTGTFEEALSAGLSGATAIAAALPEVSEDGRP</sequence>
<comment type="caution">
    <text evidence="2">The sequence shown here is derived from an EMBL/GenBank/DDBJ whole genome shotgun (WGS) entry which is preliminary data.</text>
</comment>
<dbReference type="EMBL" id="LAZR01045693">
    <property type="protein sequence ID" value="KKK98263.1"/>
    <property type="molecule type" value="Genomic_DNA"/>
</dbReference>
<reference evidence="2" key="1">
    <citation type="journal article" date="2015" name="Nature">
        <title>Complex archaea that bridge the gap between prokaryotes and eukaryotes.</title>
        <authorList>
            <person name="Spang A."/>
            <person name="Saw J.H."/>
            <person name="Jorgensen S.L."/>
            <person name="Zaremba-Niedzwiedzka K."/>
            <person name="Martijn J."/>
            <person name="Lind A.E."/>
            <person name="van Eijk R."/>
            <person name="Schleper C."/>
            <person name="Guy L."/>
            <person name="Ettema T.J."/>
        </authorList>
    </citation>
    <scope>NUCLEOTIDE SEQUENCE</scope>
</reference>